<name>A0A8C9RQQ4_SCLFO</name>
<evidence type="ECO:0000256" key="6">
    <source>
        <dbReference type="ARBA" id="ARBA00023212"/>
    </source>
</evidence>
<reference evidence="11 12" key="1">
    <citation type="submission" date="2019-04" db="EMBL/GenBank/DDBJ databases">
        <authorList>
            <consortium name="Wellcome Sanger Institute Data Sharing"/>
        </authorList>
    </citation>
    <scope>NUCLEOTIDE SEQUENCE [LARGE SCALE GENOMIC DNA]</scope>
</reference>
<feature type="coiled-coil region" evidence="8">
    <location>
        <begin position="21"/>
        <end position="188"/>
    </location>
</feature>
<evidence type="ECO:0000256" key="1">
    <source>
        <dbReference type="ARBA" id="ARBA00004120"/>
    </source>
</evidence>
<dbReference type="Pfam" id="PF16574">
    <property type="entry name" value="CEP209_CC5"/>
    <property type="match status" value="1"/>
</dbReference>
<evidence type="ECO:0000313" key="12">
    <source>
        <dbReference type="Proteomes" id="UP000694397"/>
    </source>
</evidence>
<evidence type="ECO:0000256" key="5">
    <source>
        <dbReference type="ARBA" id="ARBA00023054"/>
    </source>
</evidence>
<feature type="coiled-coil region" evidence="8">
    <location>
        <begin position="1198"/>
        <end position="1225"/>
    </location>
</feature>
<dbReference type="InterPro" id="IPR026201">
    <property type="entry name" value="Cep290"/>
</dbReference>
<feature type="coiled-coil region" evidence="8">
    <location>
        <begin position="630"/>
        <end position="692"/>
    </location>
</feature>
<feature type="coiled-coil region" evidence="8">
    <location>
        <begin position="906"/>
        <end position="1019"/>
    </location>
</feature>
<feature type="coiled-coil region" evidence="8">
    <location>
        <begin position="537"/>
        <end position="592"/>
    </location>
</feature>
<feature type="compositionally biased region" description="Polar residues" evidence="9">
    <location>
        <begin position="1861"/>
        <end position="1874"/>
    </location>
</feature>
<dbReference type="Ensembl" id="ENSSFOT00015021890.2">
    <property type="protein sequence ID" value="ENSSFOP00015021649.2"/>
    <property type="gene ID" value="ENSSFOG00015013723.2"/>
</dbReference>
<reference evidence="11" key="2">
    <citation type="submission" date="2025-08" db="UniProtKB">
        <authorList>
            <consortium name="Ensembl"/>
        </authorList>
    </citation>
    <scope>IDENTIFICATION</scope>
</reference>
<organism evidence="11 12">
    <name type="scientific">Scleropages formosus</name>
    <name type="common">Asian bonytongue</name>
    <name type="synonym">Osteoglossum formosum</name>
    <dbReference type="NCBI Taxonomy" id="113540"/>
    <lineage>
        <taxon>Eukaryota</taxon>
        <taxon>Metazoa</taxon>
        <taxon>Chordata</taxon>
        <taxon>Craniata</taxon>
        <taxon>Vertebrata</taxon>
        <taxon>Euteleostomi</taxon>
        <taxon>Actinopterygii</taxon>
        <taxon>Neopterygii</taxon>
        <taxon>Teleostei</taxon>
        <taxon>Osteoglossocephala</taxon>
        <taxon>Osteoglossomorpha</taxon>
        <taxon>Osteoglossiformes</taxon>
        <taxon>Osteoglossidae</taxon>
        <taxon>Scleropages</taxon>
    </lineage>
</organism>
<evidence type="ECO:0000259" key="10">
    <source>
        <dbReference type="Pfam" id="PF16574"/>
    </source>
</evidence>
<feature type="coiled-coil region" evidence="8">
    <location>
        <begin position="214"/>
        <end position="267"/>
    </location>
</feature>
<dbReference type="GO" id="GO:0001822">
    <property type="term" value="P:kidney development"/>
    <property type="evidence" value="ECO:0007669"/>
    <property type="project" value="TreeGrafter"/>
</dbReference>
<keyword evidence="12" id="KW-1185">Reference proteome</keyword>
<evidence type="ECO:0000256" key="4">
    <source>
        <dbReference type="ARBA" id="ARBA00022794"/>
    </source>
</evidence>
<dbReference type="GO" id="GO:0035869">
    <property type="term" value="C:ciliary transition zone"/>
    <property type="evidence" value="ECO:0007669"/>
    <property type="project" value="TreeGrafter"/>
</dbReference>
<dbReference type="GeneTree" id="ENSGT00730000111039"/>
<dbReference type="GO" id="GO:1905349">
    <property type="term" value="P:ciliary transition zone assembly"/>
    <property type="evidence" value="ECO:0007669"/>
    <property type="project" value="TreeGrafter"/>
</dbReference>
<dbReference type="InterPro" id="IPR032321">
    <property type="entry name" value="Cep209_CC5"/>
</dbReference>
<accession>A0A8C9RQQ4</accession>
<dbReference type="Proteomes" id="UP000694397">
    <property type="component" value="Chromosome 2"/>
</dbReference>
<gene>
    <name evidence="11" type="primary">CEP290</name>
    <name evidence="11" type="synonym">LOC108931443</name>
</gene>
<keyword evidence="5 8" id="KW-0175">Coiled coil</keyword>
<feature type="coiled-coil region" evidence="8">
    <location>
        <begin position="300"/>
        <end position="492"/>
    </location>
</feature>
<reference evidence="11" key="3">
    <citation type="submission" date="2025-09" db="UniProtKB">
        <authorList>
            <consortium name="Ensembl"/>
        </authorList>
    </citation>
    <scope>IDENTIFICATION</scope>
</reference>
<feature type="domain" description="Centrosomal protein of 290kDa coiled-coil region" evidence="10">
    <location>
        <begin position="1122"/>
        <end position="1249"/>
    </location>
</feature>
<keyword evidence="3" id="KW-0963">Cytoplasm</keyword>
<dbReference type="PANTHER" id="PTHR18879:SF20">
    <property type="entry name" value="CENTROSOMAL PROTEIN OF 290 KDA"/>
    <property type="match status" value="1"/>
</dbReference>
<feature type="coiled-coil region" evidence="8">
    <location>
        <begin position="795"/>
        <end position="860"/>
    </location>
</feature>
<dbReference type="GO" id="GO:0043010">
    <property type="term" value="P:camera-type eye development"/>
    <property type="evidence" value="ECO:0007669"/>
    <property type="project" value="TreeGrafter"/>
</dbReference>
<evidence type="ECO:0000256" key="9">
    <source>
        <dbReference type="SAM" id="MobiDB-lite"/>
    </source>
</evidence>
<dbReference type="GO" id="GO:0034451">
    <property type="term" value="C:centriolar satellite"/>
    <property type="evidence" value="ECO:0007669"/>
    <property type="project" value="TreeGrafter"/>
</dbReference>
<evidence type="ECO:0000313" key="11">
    <source>
        <dbReference type="Ensembl" id="ENSSFOP00015021649.2"/>
    </source>
</evidence>
<keyword evidence="6" id="KW-0206">Cytoskeleton</keyword>
<feature type="coiled-coil region" evidence="8">
    <location>
        <begin position="1456"/>
        <end position="1587"/>
    </location>
</feature>
<feature type="coiled-coil region" evidence="8">
    <location>
        <begin position="1613"/>
        <end position="1717"/>
    </location>
</feature>
<feature type="region of interest" description="Disordered" evidence="9">
    <location>
        <begin position="1854"/>
        <end position="1882"/>
    </location>
</feature>
<evidence type="ECO:0000256" key="8">
    <source>
        <dbReference type="SAM" id="Coils"/>
    </source>
</evidence>
<sequence length="2239" mass="261676">MAVTCLFYPYIWNLFIVCPTENQLQTKIYKLENELEVAQHSTGGRDTRFLRDEIRQLESQLERKEKELGQMEKEMNKEKKMNEENEQLHQDVTFYRKELEQKEALSWREESTETQRRLNSRAEDEITHLKGQNEQMQKSLEESVKEMEKMTDEYNKMKIMVQETDIAMDQLRKERDHSMLQVRELTEQLRSRAEEDDPVMAAVSAKVEEWKRILSEKDDEIIEYQHLIRDLKEKLRTLQMDSSKGNVMALQQAVQERDAQIKMLTEQVEQCTGEMERNAVLIEELKKPLNKAGVVQQKKMEELKSKLETTERRVAEAERTADLAESDAREKDKELSEVLARLRVYESGTDGLEAAVAEIKEYKNQLKRRDREAEDMTKEINELEMKISDLLDENEDLRERLGLHPKEVDLTEFRRSKALKQRQYRAENQILLKEIERLEEERLELKKQLRKLAKEKELNIKERELELQRTELSKFKAKLNEMSMENKHLEQGMKEILHAIQDSQKKVQSPVGVSIPTIERLVSAIEMRNSDGKFDSNLHLKAQVDQLTGRNDELRQEMRVTREETASALNELSKAKEKISHLESELGVLRSTSKSSAVMRTLDLPGKMTASSTEVIGSVNEYAIMLLQELKNKEDCHKQLEGALEEYKRKFAVIRHQQGLLYKEHQSEKERWQREREKLVEMKNRLEEQKELDSVKINETHTWNLDEIKKQVSEVARKMTVLCVNEKSLLRRYTTLLEMEQFLRKENNKLKNDFMEMEATVIERIGYLQRYKDMAAFKIAALQNALDSSVPSSELERANKQYSELTIKYRDILEKDNHLVQRTNNLEHLETENVSLREQIGALNKELEITKEKLHTLEQAWDYMTKSSGESSMDKAAKSITNSEILSISKRITMLEMKELNERQRAEHAQHMYEQLRNSLKQVEERNFELETKFAELTKQNLEAQKLEEELRDELANSVSRAVSDADRRRIAELERAEALLKVEVSKLKEVSDVAKMQVSTLETRQQSREKELESLRKQVLDYQSLSDENALIAKLHQHIVALQVSESTAVSKLEAAVLQVQKLEAQKLRLEQQLDDKEQALYFARLEGRNRARHLRQTVQSLRRQFSGALPLAQQEKLSRTMMQLQKDKLKQLRDALQAEQERKKAEEKALELELRLRGLEELTATLKDVKGAQKVIEWHKKMEEVRLQELRHIREISSQKEEIKYLKNIVAEQERTISALEEEIVHQSKFHEEHQLSWDQREVELERQLDIYEKQRNEIVGTAQKLEEATGSVPDPSMPLAHQLDVALEKIKEHIRTILETQAVCRALDQKLKEKEAALWKAEQNILSRDKVINELRLRLPAVSQREILLTDLGKHDEDQENQMGLKVAHQTINNLKARLTQKEEVLKKYQSLLARARQEQEDMTKKYEEELRNLHKKLDLHTDSSLDKFKQTALELMKKPTIMVPTTKHLVRLAELEQNVAEQDSSLSSLRDKLRTANAELEQQKQIAAAKISNLTSEKAKLEQLHGTQVKRLEQEAEELRAQLSQMESEVRCLRTELEAQKEANIRSPTNTMKNLVERLKAQLALKEKQQKALSKALLELRSEMTAHAEQEIIASSAQKEESLNIQQIVDKHTKDLRELQTTRENLKVAKTREISLKKEVEGLNKDVQRSQKCLSKLQNEKDRQEEEIEDLKKRIKRLTSGLKAEAEGKGTGVEELQRRIKRLEAELEQRSGVQQADQKTVREDKSTKEEILRWEENKKWQARMESLRNKLKDKEKEAEALAKQLNTLKELYSKLDQEKLVLQKKLKGRGVTVDQVVGTRTLESEREIDELKRRNADLEQQQALPRDAAIEEMTLKNQYLEDRLLSLERQMSKEQPSRPSTSGRGSNTSSQREHELQKENLKLSAENLELRFQLEQANQDLPRLKDQVEDLKEMCKVLKEEKMDIERKLGNVRGSGRSGKTIPELEKTIALMKKVVERVQRENESLKMGPSALAQDRMKAVQLENEKIKAEYERLKTRMQDHLNSESVSKGMEKIFTENERLRKELKKEVETVEKLRITKSNLEVANEKLLSQLEEVNQKLALAQGKVSQLQGADSKSNKSLVITRMFEHKMKELESDIARKNNMVLELKNQLQEAGEREKKAELAMSELKEQVRKYLCIHLVIQNKSEHSIHYSLQNIVCTDRLLIENVKWQSPLEKMKKELENFDPTFFEEIEDLKFNYNLELKKNLLLEEQLKKLSEQFGVTVDIPTNVSVS</sequence>
<evidence type="ECO:0000256" key="2">
    <source>
        <dbReference type="ARBA" id="ARBA00004300"/>
    </source>
</evidence>
<feature type="coiled-coil region" evidence="8">
    <location>
        <begin position="1054"/>
        <end position="1081"/>
    </location>
</feature>
<evidence type="ECO:0000256" key="7">
    <source>
        <dbReference type="ARBA" id="ARBA00023273"/>
    </source>
</evidence>
<evidence type="ECO:0000256" key="3">
    <source>
        <dbReference type="ARBA" id="ARBA00022490"/>
    </source>
</evidence>
<dbReference type="PANTHER" id="PTHR18879">
    <property type="entry name" value="CENTROSOMAL PROTEIN OF 290 KDA"/>
    <property type="match status" value="1"/>
</dbReference>
<keyword evidence="7" id="KW-0966">Cell projection</keyword>
<dbReference type="GO" id="GO:1905515">
    <property type="term" value="P:non-motile cilium assembly"/>
    <property type="evidence" value="ECO:0007669"/>
    <property type="project" value="TreeGrafter"/>
</dbReference>
<proteinExistence type="predicted"/>
<feature type="coiled-coil region" evidence="8">
    <location>
        <begin position="1368"/>
        <end position="1427"/>
    </location>
</feature>
<dbReference type="GO" id="GO:0097711">
    <property type="term" value="P:ciliary basal body-plasma membrane docking"/>
    <property type="evidence" value="ECO:0007669"/>
    <property type="project" value="TreeGrafter"/>
</dbReference>
<feature type="coiled-coil region" evidence="8">
    <location>
        <begin position="1121"/>
        <end position="1164"/>
    </location>
</feature>
<keyword evidence="4" id="KW-0970">Cilium biogenesis/degradation</keyword>
<comment type="subcellular location">
    <subcellularLocation>
        <location evidence="1">Cytoplasm</location>
        <location evidence="1">Cytoskeleton</location>
        <location evidence="1">Cilium basal body</location>
    </subcellularLocation>
    <subcellularLocation>
        <location evidence="2">Cytoplasm</location>
        <location evidence="2">Cytoskeleton</location>
        <location evidence="2">Microtubule organizing center</location>
        <location evidence="2">Centrosome</location>
    </subcellularLocation>
</comment>
<protein>
    <submittedName>
        <fullName evidence="11">Centrosomal protein 290</fullName>
    </submittedName>
</protein>